<gene>
    <name evidence="4" type="ORF">BN946_scf184908.g83</name>
</gene>
<comment type="caution">
    <text evidence="4">The sequence shown here is derived from an EMBL/GenBank/DDBJ whole genome shotgun (WGS) entry which is preliminary data.</text>
</comment>
<dbReference type="HOGENOM" id="CLU_015676_2_1_1"/>
<evidence type="ECO:0000256" key="1">
    <source>
        <dbReference type="ARBA" id="ARBA00022630"/>
    </source>
</evidence>
<keyword evidence="5" id="KW-1185">Reference proteome</keyword>
<dbReference type="InterPro" id="IPR050982">
    <property type="entry name" value="Auxin_biosynth/cation_transpt"/>
</dbReference>
<sequence length="432" mass="48095">MQQEFADWVKTVETRPFLVGGGQTGLQVAARFKQMNIPTLVVERNHRLGDGWRRRYPTLMLHTIKRHHSLLYQPYPYNWPEFTPRDKMADWLEQYAAIQDLVVWTNTELKEKPAYRPETKDWDVSIVREGFQVKLNPAHIVVATGSLGEPYIPHIPNSERFQGRVMHSQEFAGGAPFAGKKVVVVGAGNSSIDVCQDLVLRAAESVTMIQRSATCVLTRDYIAELLRLSFPDDIPLPISDFKCSSLPVGLLKKFMIANQQSAWEANKELHDKLRKGGLQLNMGPEGEGIHILSMDRGGGMDKGGADLIADGRIKVKSGVSPKSFTESSLILSDGSELPADVIIFATGFKSIRETNRGMFGSEVIDQTSEASGLDEEAEYRGYRPSGYPGLWFATGDFYICRTMSKVLALQIKAIQLGLLEHNGLRPSAKSKL</sequence>
<evidence type="ECO:0008006" key="6">
    <source>
        <dbReference type="Google" id="ProtNLM"/>
    </source>
</evidence>
<dbReference type="GO" id="GO:0004499">
    <property type="term" value="F:N,N-dimethylaniline monooxygenase activity"/>
    <property type="evidence" value="ECO:0007669"/>
    <property type="project" value="InterPro"/>
</dbReference>
<dbReference type="EMBL" id="CCBP010000100">
    <property type="protein sequence ID" value="CDO71325.1"/>
    <property type="molecule type" value="Genomic_DNA"/>
</dbReference>
<dbReference type="InterPro" id="IPR036188">
    <property type="entry name" value="FAD/NAD-bd_sf"/>
</dbReference>
<proteinExistence type="predicted"/>
<evidence type="ECO:0000313" key="4">
    <source>
        <dbReference type="EMBL" id="CDO71325.1"/>
    </source>
</evidence>
<dbReference type="SUPFAM" id="SSF51905">
    <property type="entry name" value="FAD/NAD(P)-binding domain"/>
    <property type="match status" value="2"/>
</dbReference>
<accession>A0A060SAH6</accession>
<reference evidence="4" key="1">
    <citation type="submission" date="2014-01" db="EMBL/GenBank/DDBJ databases">
        <title>The genome of the white-rot fungus Pycnoporus cinnabarinus: a basidiomycete model with a versatile arsenal for lignocellulosic biomass breakdown.</title>
        <authorList>
            <person name="Levasseur A."/>
            <person name="Lomascolo A."/>
            <person name="Ruiz-Duenas F.J."/>
            <person name="Uzan E."/>
            <person name="Piumi F."/>
            <person name="Kues U."/>
            <person name="Ram A.F.J."/>
            <person name="Murat C."/>
            <person name="Haon M."/>
            <person name="Benoit I."/>
            <person name="Arfi Y."/>
            <person name="Chevret D."/>
            <person name="Drula E."/>
            <person name="Kwon M.J."/>
            <person name="Gouret P."/>
            <person name="Lesage-Meessen L."/>
            <person name="Lombard V."/>
            <person name="Mariette J."/>
            <person name="Noirot C."/>
            <person name="Park J."/>
            <person name="Patyshakuliyeva A."/>
            <person name="Wieneger R.A.B."/>
            <person name="Wosten H.A.B."/>
            <person name="Martin F."/>
            <person name="Coutinho P.M."/>
            <person name="de Vries R."/>
            <person name="Martinez A.T."/>
            <person name="Klopp C."/>
            <person name="Pontarotti P."/>
            <person name="Henrissat B."/>
            <person name="Record E."/>
        </authorList>
    </citation>
    <scope>NUCLEOTIDE SEQUENCE [LARGE SCALE GENOMIC DNA]</scope>
    <source>
        <strain evidence="4">BRFM137</strain>
    </source>
</reference>
<dbReference type="GO" id="GO:0050660">
    <property type="term" value="F:flavin adenine dinucleotide binding"/>
    <property type="evidence" value="ECO:0007669"/>
    <property type="project" value="InterPro"/>
</dbReference>
<dbReference type="Proteomes" id="UP000029665">
    <property type="component" value="Unassembled WGS sequence"/>
</dbReference>
<organism evidence="4 5">
    <name type="scientific">Pycnoporus cinnabarinus</name>
    <name type="common">Cinnabar-red polypore</name>
    <name type="synonym">Trametes cinnabarina</name>
    <dbReference type="NCBI Taxonomy" id="5643"/>
    <lineage>
        <taxon>Eukaryota</taxon>
        <taxon>Fungi</taxon>
        <taxon>Dikarya</taxon>
        <taxon>Basidiomycota</taxon>
        <taxon>Agaricomycotina</taxon>
        <taxon>Agaricomycetes</taxon>
        <taxon>Polyporales</taxon>
        <taxon>Polyporaceae</taxon>
        <taxon>Trametes</taxon>
    </lineage>
</organism>
<keyword evidence="1" id="KW-0285">Flavoprotein</keyword>
<evidence type="ECO:0000256" key="2">
    <source>
        <dbReference type="ARBA" id="ARBA00022827"/>
    </source>
</evidence>
<name>A0A060SAH6_PYCCI</name>
<dbReference type="OrthoDB" id="74360at2759"/>
<keyword evidence="3" id="KW-0560">Oxidoreductase</keyword>
<dbReference type="GO" id="GO:0050661">
    <property type="term" value="F:NADP binding"/>
    <property type="evidence" value="ECO:0007669"/>
    <property type="project" value="InterPro"/>
</dbReference>
<dbReference type="InterPro" id="IPR020946">
    <property type="entry name" value="Flavin_mOase-like"/>
</dbReference>
<dbReference type="STRING" id="5643.A0A060SAH6"/>
<dbReference type="PANTHER" id="PTHR43539">
    <property type="entry name" value="FLAVIN-BINDING MONOOXYGENASE-LIKE PROTEIN (AFU_ORTHOLOGUE AFUA_4G09220)"/>
    <property type="match status" value="1"/>
</dbReference>
<dbReference type="Pfam" id="PF00743">
    <property type="entry name" value="FMO-like"/>
    <property type="match status" value="1"/>
</dbReference>
<protein>
    <recommendedName>
        <fullName evidence="6">FAD/NAD(P)-binding domain-containing protein</fullName>
    </recommendedName>
</protein>
<dbReference type="PANTHER" id="PTHR43539:SF68">
    <property type="entry name" value="FLAVIN-BINDING MONOOXYGENASE-LIKE PROTEIN (AFU_ORTHOLOGUE AFUA_4G09220)"/>
    <property type="match status" value="1"/>
</dbReference>
<dbReference type="OMA" id="HVGFPAD"/>
<dbReference type="AlphaFoldDB" id="A0A060SAH6"/>
<evidence type="ECO:0000256" key="3">
    <source>
        <dbReference type="ARBA" id="ARBA00023002"/>
    </source>
</evidence>
<evidence type="ECO:0000313" key="5">
    <source>
        <dbReference type="Proteomes" id="UP000029665"/>
    </source>
</evidence>
<dbReference type="Gene3D" id="3.50.50.60">
    <property type="entry name" value="FAD/NAD(P)-binding domain"/>
    <property type="match status" value="1"/>
</dbReference>
<keyword evidence="2" id="KW-0274">FAD</keyword>